<accession>A0ACC0Z0V8</accession>
<dbReference type="EMBL" id="CM047738">
    <property type="protein sequence ID" value="KAJ0044912.1"/>
    <property type="molecule type" value="Genomic_DNA"/>
</dbReference>
<evidence type="ECO:0000313" key="2">
    <source>
        <dbReference type="Proteomes" id="UP001163603"/>
    </source>
</evidence>
<proteinExistence type="predicted"/>
<protein>
    <submittedName>
        <fullName evidence="1">Uncharacterized protein</fullName>
    </submittedName>
</protein>
<dbReference type="Proteomes" id="UP001163603">
    <property type="component" value="Chromosome 3"/>
</dbReference>
<comment type="caution">
    <text evidence="1">The sequence shown here is derived from an EMBL/GenBank/DDBJ whole genome shotgun (WGS) entry which is preliminary data.</text>
</comment>
<reference evidence="2" key="1">
    <citation type="journal article" date="2023" name="G3 (Bethesda)">
        <title>Genome assembly and association tests identify interacting loci associated with vigor, precocity, and sex in interspecific pistachio rootstocks.</title>
        <authorList>
            <person name="Palmer W."/>
            <person name="Jacygrad E."/>
            <person name="Sagayaradj S."/>
            <person name="Cavanaugh K."/>
            <person name="Han R."/>
            <person name="Bertier L."/>
            <person name="Beede B."/>
            <person name="Kafkas S."/>
            <person name="Golino D."/>
            <person name="Preece J."/>
            <person name="Michelmore R."/>
        </authorList>
    </citation>
    <scope>NUCLEOTIDE SEQUENCE [LARGE SCALE GENOMIC DNA]</scope>
</reference>
<keyword evidence="2" id="KW-1185">Reference proteome</keyword>
<evidence type="ECO:0000313" key="1">
    <source>
        <dbReference type="EMBL" id="KAJ0044912.1"/>
    </source>
</evidence>
<gene>
    <name evidence="1" type="ORF">Pint_05672</name>
</gene>
<organism evidence="1 2">
    <name type="scientific">Pistacia integerrima</name>
    <dbReference type="NCBI Taxonomy" id="434235"/>
    <lineage>
        <taxon>Eukaryota</taxon>
        <taxon>Viridiplantae</taxon>
        <taxon>Streptophyta</taxon>
        <taxon>Embryophyta</taxon>
        <taxon>Tracheophyta</taxon>
        <taxon>Spermatophyta</taxon>
        <taxon>Magnoliopsida</taxon>
        <taxon>eudicotyledons</taxon>
        <taxon>Gunneridae</taxon>
        <taxon>Pentapetalae</taxon>
        <taxon>rosids</taxon>
        <taxon>malvids</taxon>
        <taxon>Sapindales</taxon>
        <taxon>Anacardiaceae</taxon>
        <taxon>Pistacia</taxon>
    </lineage>
</organism>
<sequence>MRLVTILLLQLHMMESMFAMLLIVGLVMLHRNRNTKGFITYRGRCYLRAIDPILENSTDDRWKWFKNCLGALDGTYIRVHVESIDKNRYRTQKNEIATNVLGVCTPDMQFIYVLPE</sequence>
<name>A0ACC0Z0V8_9ROSI</name>